<proteinExistence type="predicted"/>
<keyword evidence="2" id="KW-1185">Reference proteome</keyword>
<dbReference type="AlphaFoldDB" id="D4Z797"/>
<evidence type="ECO:0000313" key="2">
    <source>
        <dbReference type="Proteomes" id="UP000007753"/>
    </source>
</evidence>
<gene>
    <name evidence="1" type="ordered locus">SJA_C2-00030</name>
</gene>
<evidence type="ECO:0000313" key="1">
    <source>
        <dbReference type="EMBL" id="BAI98366.1"/>
    </source>
</evidence>
<organism evidence="1 2">
    <name type="scientific">Sphingobium indicum (strain DSM 16413 / CCM 7287 / MTCC 6362 / UT26 / NBRC 101211 / UT26S)</name>
    <name type="common">Sphingobium japonicum</name>
    <dbReference type="NCBI Taxonomy" id="452662"/>
    <lineage>
        <taxon>Bacteria</taxon>
        <taxon>Pseudomonadati</taxon>
        <taxon>Pseudomonadota</taxon>
        <taxon>Alphaproteobacteria</taxon>
        <taxon>Sphingomonadales</taxon>
        <taxon>Sphingomonadaceae</taxon>
        <taxon>Sphingobium</taxon>
    </lineage>
</organism>
<protein>
    <submittedName>
        <fullName evidence="1">Uncharacterized protein</fullName>
    </submittedName>
</protein>
<dbReference type="EMBL" id="AP010804">
    <property type="protein sequence ID" value="BAI98366.1"/>
    <property type="molecule type" value="Genomic_DNA"/>
</dbReference>
<dbReference type="KEGG" id="sjp:SJA_C2-00030"/>
<accession>D4Z797</accession>
<name>D4Z797_SPHIU</name>
<dbReference type="HOGENOM" id="CLU_2036552_0_0_5"/>
<reference evidence="1 2" key="1">
    <citation type="journal article" date="2010" name="J. Bacteriol.">
        <title>Complete genome sequence of the representative gamma-hexachlorocyclohexane-degrading bacterium Sphingobium japonicum UT26.</title>
        <authorList>
            <person name="Nagata Y."/>
            <person name="Ohtsubo Y."/>
            <person name="Endo R."/>
            <person name="Ichikawa N."/>
            <person name="Ankai A."/>
            <person name="Oguchi A."/>
            <person name="Fukui S."/>
            <person name="Fujita N."/>
            <person name="Tsuda M."/>
        </authorList>
    </citation>
    <scope>NUCLEOTIDE SEQUENCE [LARGE SCALE GENOMIC DNA]</scope>
    <source>
        <strain evidence="2">DSM 16413 / CCM 7287 / MTCC 6362 / UT26 / NBRC 101211 / UT26S</strain>
    </source>
</reference>
<dbReference type="Proteomes" id="UP000007753">
    <property type="component" value="Chromosome 2"/>
</dbReference>
<sequence length="121" mass="14032">MYMLGWGWIDGASCFEATLQAIAICHNKAMPASIIRHPLARWDESVARRPRLFCRWRWPAEARGSPYTVWEKGTEQETRLFRPRRLVRRRGGGQLGWPVSRANFFPVSFPACLNFGQWPLA</sequence>